<proteinExistence type="predicted"/>
<feature type="compositionally biased region" description="Low complexity" evidence="6">
    <location>
        <begin position="281"/>
        <end position="291"/>
    </location>
</feature>
<dbReference type="PANTHER" id="PTHR24350">
    <property type="entry name" value="SERINE/THREONINE-PROTEIN KINASE IAL-RELATED"/>
    <property type="match status" value="1"/>
</dbReference>
<feature type="region of interest" description="Disordered" evidence="6">
    <location>
        <begin position="281"/>
        <end position="318"/>
    </location>
</feature>
<dbReference type="InterPro" id="IPR011009">
    <property type="entry name" value="Kinase-like_dom_sf"/>
</dbReference>
<dbReference type="InterPro" id="IPR030616">
    <property type="entry name" value="Aur-like"/>
</dbReference>
<evidence type="ECO:0000259" key="7">
    <source>
        <dbReference type="PROSITE" id="PS50011"/>
    </source>
</evidence>
<evidence type="ECO:0000313" key="8">
    <source>
        <dbReference type="EMBL" id="KAA6374008.1"/>
    </source>
</evidence>
<keyword evidence="4" id="KW-0418">Kinase</keyword>
<feature type="domain" description="Protein kinase" evidence="7">
    <location>
        <begin position="1"/>
        <end position="112"/>
    </location>
</feature>
<accession>A0A5J4UUD5</accession>
<gene>
    <name evidence="8" type="ORF">EZS28_030466</name>
</gene>
<dbReference type="Pfam" id="PF00069">
    <property type="entry name" value="Pkinase"/>
    <property type="match status" value="1"/>
</dbReference>
<keyword evidence="1" id="KW-0723">Serine/threonine-protein kinase</keyword>
<comment type="caution">
    <text evidence="8">The sequence shown here is derived from an EMBL/GenBank/DDBJ whole genome shotgun (WGS) entry which is preliminary data.</text>
</comment>
<sequence length="390" mass="44413">MLHTGKDDKSRVIRGTPPFLAPEVVTQTPTSEPYATRPVDIWAAGVTLFMMLFGRPPFKGKTMKDTFRLIATQKLVLPNKVSPLLDDFLHKILDKNPETRITCEEMRYHDWLTMNGQWPFPEKKSEAIKVQDEDLKNAYTNIDTMQLLIGIKMKMGMNIRRARTRLKSEGIKSQSSSSKELNDGKEQETVDEDIDDEMETFQTFGAIPGIKIYKGAEGGYFADEQVEAGFDIGDLSTRRSEAGSRTDRSENDDQNQSRVSQMNTRMLDNLFQTKASQSNFNNSFFRSTSRQQFPRLDLKKTGQSQSDKKLENQSGELKDQSKLQELRIAQQLTPESSDVSFAELPPLLLTIADQQSLQDSEQLRKREIERLKSLQQAREILDGKGDCIIL</sequence>
<evidence type="ECO:0000256" key="3">
    <source>
        <dbReference type="ARBA" id="ARBA00022741"/>
    </source>
</evidence>
<dbReference type="AlphaFoldDB" id="A0A5J4UUD5"/>
<evidence type="ECO:0000313" key="9">
    <source>
        <dbReference type="Proteomes" id="UP000324800"/>
    </source>
</evidence>
<evidence type="ECO:0000256" key="5">
    <source>
        <dbReference type="ARBA" id="ARBA00022840"/>
    </source>
</evidence>
<evidence type="ECO:0000256" key="2">
    <source>
        <dbReference type="ARBA" id="ARBA00022679"/>
    </source>
</evidence>
<dbReference type="SUPFAM" id="SSF56112">
    <property type="entry name" value="Protein kinase-like (PK-like)"/>
    <property type="match status" value="1"/>
</dbReference>
<keyword evidence="2" id="KW-0808">Transferase</keyword>
<keyword evidence="3" id="KW-0547">Nucleotide-binding</keyword>
<dbReference type="InterPro" id="IPR000719">
    <property type="entry name" value="Prot_kinase_dom"/>
</dbReference>
<evidence type="ECO:0000256" key="1">
    <source>
        <dbReference type="ARBA" id="ARBA00022527"/>
    </source>
</evidence>
<feature type="compositionally biased region" description="Basic and acidic residues" evidence="6">
    <location>
        <begin position="237"/>
        <end position="251"/>
    </location>
</feature>
<evidence type="ECO:0000256" key="6">
    <source>
        <dbReference type="SAM" id="MobiDB-lite"/>
    </source>
</evidence>
<feature type="compositionally biased region" description="Basic and acidic residues" evidence="6">
    <location>
        <begin position="296"/>
        <end position="318"/>
    </location>
</feature>
<evidence type="ECO:0000256" key="4">
    <source>
        <dbReference type="ARBA" id="ARBA00022777"/>
    </source>
</evidence>
<name>A0A5J4UUD5_9EUKA</name>
<protein>
    <recommendedName>
        <fullName evidence="7">Protein kinase domain-containing protein</fullName>
    </recommendedName>
</protein>
<dbReference type="SMART" id="SM00220">
    <property type="entry name" value="S_TKc"/>
    <property type="match status" value="1"/>
</dbReference>
<dbReference type="PROSITE" id="PS50011">
    <property type="entry name" value="PROTEIN_KINASE_DOM"/>
    <property type="match status" value="1"/>
</dbReference>
<dbReference type="Proteomes" id="UP000324800">
    <property type="component" value="Unassembled WGS sequence"/>
</dbReference>
<reference evidence="8 9" key="1">
    <citation type="submission" date="2019-03" db="EMBL/GenBank/DDBJ databases">
        <title>Single cell metagenomics reveals metabolic interactions within the superorganism composed of flagellate Streblomastix strix and complex community of Bacteroidetes bacteria on its surface.</title>
        <authorList>
            <person name="Treitli S.C."/>
            <person name="Kolisko M."/>
            <person name="Husnik F."/>
            <person name="Keeling P."/>
            <person name="Hampl V."/>
        </authorList>
    </citation>
    <scope>NUCLEOTIDE SEQUENCE [LARGE SCALE GENOMIC DNA]</scope>
    <source>
        <strain evidence="8">ST1C</strain>
    </source>
</reference>
<dbReference type="EMBL" id="SNRW01012298">
    <property type="protein sequence ID" value="KAA6374008.1"/>
    <property type="molecule type" value="Genomic_DNA"/>
</dbReference>
<dbReference type="GO" id="GO:0005524">
    <property type="term" value="F:ATP binding"/>
    <property type="evidence" value="ECO:0007669"/>
    <property type="project" value="UniProtKB-KW"/>
</dbReference>
<dbReference type="GO" id="GO:0004674">
    <property type="term" value="F:protein serine/threonine kinase activity"/>
    <property type="evidence" value="ECO:0007669"/>
    <property type="project" value="UniProtKB-KW"/>
</dbReference>
<organism evidence="8 9">
    <name type="scientific">Streblomastix strix</name>
    <dbReference type="NCBI Taxonomy" id="222440"/>
    <lineage>
        <taxon>Eukaryota</taxon>
        <taxon>Metamonada</taxon>
        <taxon>Preaxostyla</taxon>
        <taxon>Oxymonadida</taxon>
        <taxon>Streblomastigidae</taxon>
        <taxon>Streblomastix</taxon>
    </lineage>
</organism>
<feature type="region of interest" description="Disordered" evidence="6">
    <location>
        <begin position="165"/>
        <end position="194"/>
    </location>
</feature>
<dbReference type="OrthoDB" id="68483at2759"/>
<dbReference type="Gene3D" id="1.10.510.10">
    <property type="entry name" value="Transferase(Phosphotransferase) domain 1"/>
    <property type="match status" value="1"/>
</dbReference>
<feature type="region of interest" description="Disordered" evidence="6">
    <location>
        <begin position="237"/>
        <end position="259"/>
    </location>
</feature>
<keyword evidence="5" id="KW-0067">ATP-binding</keyword>